<reference evidence="1" key="1">
    <citation type="submission" date="2020-08" db="EMBL/GenBank/DDBJ databases">
        <title>Multicomponent nature underlies the extraordinary mechanical properties of spider dragline silk.</title>
        <authorList>
            <person name="Kono N."/>
            <person name="Nakamura H."/>
            <person name="Mori M."/>
            <person name="Yoshida Y."/>
            <person name="Ohtoshi R."/>
            <person name="Malay A.D."/>
            <person name="Moran D.A.P."/>
            <person name="Tomita M."/>
            <person name="Numata K."/>
            <person name="Arakawa K."/>
        </authorList>
    </citation>
    <scope>NUCLEOTIDE SEQUENCE</scope>
</reference>
<protein>
    <submittedName>
        <fullName evidence="1">Uncharacterized protein</fullName>
    </submittedName>
</protein>
<comment type="caution">
    <text evidence="1">The sequence shown here is derived from an EMBL/GenBank/DDBJ whole genome shotgun (WGS) entry which is preliminary data.</text>
</comment>
<dbReference type="Proteomes" id="UP000886998">
    <property type="component" value="Unassembled WGS sequence"/>
</dbReference>
<proteinExistence type="predicted"/>
<gene>
    <name evidence="1" type="ORF">TNIN_164961</name>
</gene>
<sequence>MRYLHHHPVVAVLVYQPNFGYDSSKKNDTAMKHEVKPDQTINLVGCNYFVTHSLGFIVACIRVFWIFTSPCSVKCASSIQKMVDNLLKIAFSSCHSLLVSHSCVSGL</sequence>
<dbReference type="EMBL" id="BMAV01000205">
    <property type="protein sequence ID" value="GFY37268.1"/>
    <property type="molecule type" value="Genomic_DNA"/>
</dbReference>
<accession>A0A8X6WLF1</accession>
<keyword evidence="2" id="KW-1185">Reference proteome</keyword>
<name>A0A8X6WLF1_9ARAC</name>
<dbReference type="AlphaFoldDB" id="A0A8X6WLF1"/>
<evidence type="ECO:0000313" key="1">
    <source>
        <dbReference type="EMBL" id="GFY37268.1"/>
    </source>
</evidence>
<organism evidence="1 2">
    <name type="scientific">Trichonephila inaurata madagascariensis</name>
    <dbReference type="NCBI Taxonomy" id="2747483"/>
    <lineage>
        <taxon>Eukaryota</taxon>
        <taxon>Metazoa</taxon>
        <taxon>Ecdysozoa</taxon>
        <taxon>Arthropoda</taxon>
        <taxon>Chelicerata</taxon>
        <taxon>Arachnida</taxon>
        <taxon>Araneae</taxon>
        <taxon>Araneomorphae</taxon>
        <taxon>Entelegynae</taxon>
        <taxon>Araneoidea</taxon>
        <taxon>Nephilidae</taxon>
        <taxon>Trichonephila</taxon>
        <taxon>Trichonephila inaurata</taxon>
    </lineage>
</organism>
<evidence type="ECO:0000313" key="2">
    <source>
        <dbReference type="Proteomes" id="UP000886998"/>
    </source>
</evidence>